<evidence type="ECO:0000256" key="1">
    <source>
        <dbReference type="ARBA" id="ARBA00022593"/>
    </source>
</evidence>
<keyword evidence="5" id="KW-1133">Transmembrane helix</keyword>
<keyword evidence="2 5" id="KW-0472">Membrane</keyword>
<keyword evidence="7" id="KW-1185">Reference proteome</keyword>
<dbReference type="EMBL" id="MBFU01000723">
    <property type="protein sequence ID" value="PVZ97818.1"/>
    <property type="molecule type" value="Genomic_DNA"/>
</dbReference>
<evidence type="ECO:0008006" key="8">
    <source>
        <dbReference type="Google" id="ProtNLM"/>
    </source>
</evidence>
<name>A0A2U1IYD6_SMIAN</name>
<accession>A0A2U1IYD6</accession>
<reference evidence="6 7" key="1">
    <citation type="journal article" date="2018" name="MBio">
        <title>Comparative Genomics Reveals the Core Gene Toolbox for the Fungus-Insect Symbiosis.</title>
        <authorList>
            <person name="Wang Y."/>
            <person name="Stata M."/>
            <person name="Wang W."/>
            <person name="Stajich J.E."/>
            <person name="White M.M."/>
            <person name="Moncalvo J.M."/>
        </authorList>
    </citation>
    <scope>NUCLEOTIDE SEQUENCE [LARGE SCALE GENOMIC DNA]</scope>
    <source>
        <strain evidence="6 7">AUS-126-30</strain>
    </source>
</reference>
<evidence type="ECO:0000256" key="4">
    <source>
        <dbReference type="ARBA" id="ARBA00046271"/>
    </source>
</evidence>
<protein>
    <recommendedName>
        <fullName evidence="8">Peroxisomal biogenesis factor 11</fullName>
    </recommendedName>
</protein>
<feature type="transmembrane region" description="Helical" evidence="5">
    <location>
        <begin position="231"/>
        <end position="248"/>
    </location>
</feature>
<dbReference type="GO" id="GO:0005778">
    <property type="term" value="C:peroxisomal membrane"/>
    <property type="evidence" value="ECO:0007669"/>
    <property type="project" value="UniProtKB-SubCell"/>
</dbReference>
<dbReference type="PANTHER" id="PTHR12652">
    <property type="entry name" value="PEROXISOMAL BIOGENESIS FACTOR 11"/>
    <property type="match status" value="1"/>
</dbReference>
<dbReference type="PANTHER" id="PTHR12652:SF50">
    <property type="entry name" value="PEROXIN 11"/>
    <property type="match status" value="1"/>
</dbReference>
<feature type="transmembrane region" description="Helical" evidence="5">
    <location>
        <begin position="204"/>
        <end position="225"/>
    </location>
</feature>
<keyword evidence="1" id="KW-0962">Peroxisome biogenesis</keyword>
<proteinExistence type="predicted"/>
<comment type="caution">
    <text evidence="6">The sequence shown here is derived from an EMBL/GenBank/DDBJ whole genome shotgun (WGS) entry which is preliminary data.</text>
</comment>
<feature type="transmembrane region" description="Helical" evidence="5">
    <location>
        <begin position="112"/>
        <end position="133"/>
    </location>
</feature>
<evidence type="ECO:0000256" key="3">
    <source>
        <dbReference type="ARBA" id="ARBA00023140"/>
    </source>
</evidence>
<keyword evidence="3" id="KW-0576">Peroxisome</keyword>
<dbReference type="GO" id="GO:0016559">
    <property type="term" value="P:peroxisome fission"/>
    <property type="evidence" value="ECO:0007669"/>
    <property type="project" value="InterPro"/>
</dbReference>
<keyword evidence="5" id="KW-0812">Transmembrane</keyword>
<dbReference type="InterPro" id="IPR008733">
    <property type="entry name" value="PEX11"/>
</dbReference>
<dbReference type="AlphaFoldDB" id="A0A2U1IYD6"/>
<evidence type="ECO:0000256" key="5">
    <source>
        <dbReference type="SAM" id="Phobius"/>
    </source>
</evidence>
<organism evidence="6 7">
    <name type="scientific">Smittium angustum</name>
    <dbReference type="NCBI Taxonomy" id="133377"/>
    <lineage>
        <taxon>Eukaryota</taxon>
        <taxon>Fungi</taxon>
        <taxon>Fungi incertae sedis</taxon>
        <taxon>Zoopagomycota</taxon>
        <taxon>Kickxellomycotina</taxon>
        <taxon>Harpellomycetes</taxon>
        <taxon>Harpellales</taxon>
        <taxon>Legeriomycetaceae</taxon>
        <taxon>Smittium</taxon>
    </lineage>
</organism>
<evidence type="ECO:0000313" key="6">
    <source>
        <dbReference type="EMBL" id="PVZ97818.1"/>
    </source>
</evidence>
<dbReference type="Pfam" id="PF05648">
    <property type="entry name" value="PEX11"/>
    <property type="match status" value="1"/>
</dbReference>
<comment type="subcellular location">
    <subcellularLocation>
        <location evidence="4">Peroxisome membrane</location>
    </subcellularLocation>
</comment>
<evidence type="ECO:0000256" key="2">
    <source>
        <dbReference type="ARBA" id="ARBA00023136"/>
    </source>
</evidence>
<dbReference type="Proteomes" id="UP000245591">
    <property type="component" value="Unassembled WGS sequence"/>
</dbReference>
<evidence type="ECO:0000313" key="7">
    <source>
        <dbReference type="Proteomes" id="UP000245591"/>
    </source>
</evidence>
<sequence length="253" mass="28559">MIPFSKPVISTLSNVFDSKLINFYIKFTSMPGGRDNINRFLTFFARFLAYQLTIHNGSKKLITSLMMLQATVFQAGKVMRIGKFIDSFKAGLQILNSPGDELSKLLVGSSRMVLGVYLFMDTFLLFNSLGFLNLKNALDLTRTSIRAWFASMVLSWLNNIYQLYVLHLQFKTFQNSEKYSNESELKEPEFALERKNLLLKRSSARLLLFVSSLDMIVPLGLLRILPINDGIIGASGVISSMIAMNSLAKALKR</sequence>
<gene>
    <name evidence="6" type="ORF">BB558_006212</name>
</gene>